<dbReference type="InterPro" id="IPR018958">
    <property type="entry name" value="Knr4/Smi1-like_dom"/>
</dbReference>
<protein>
    <recommendedName>
        <fullName evidence="1">Knr4/Smi1-like domain-containing protein</fullName>
    </recommendedName>
</protein>
<organism evidence="2 3">
    <name type="scientific">Paractinoplanes ferrugineus</name>
    <dbReference type="NCBI Taxonomy" id="113564"/>
    <lineage>
        <taxon>Bacteria</taxon>
        <taxon>Bacillati</taxon>
        <taxon>Actinomycetota</taxon>
        <taxon>Actinomycetes</taxon>
        <taxon>Micromonosporales</taxon>
        <taxon>Micromonosporaceae</taxon>
        <taxon>Paractinoplanes</taxon>
    </lineage>
</organism>
<reference evidence="2" key="1">
    <citation type="submission" date="2021-01" db="EMBL/GenBank/DDBJ databases">
        <title>Whole genome shotgun sequence of Actinoplanes ferrugineus NBRC 15555.</title>
        <authorList>
            <person name="Komaki H."/>
            <person name="Tamura T."/>
        </authorList>
    </citation>
    <scope>NUCLEOTIDE SEQUENCE</scope>
    <source>
        <strain evidence="2">NBRC 15555</strain>
    </source>
</reference>
<name>A0A919M9I2_9ACTN</name>
<evidence type="ECO:0000313" key="3">
    <source>
        <dbReference type="Proteomes" id="UP000598174"/>
    </source>
</evidence>
<comment type="caution">
    <text evidence="2">The sequence shown here is derived from an EMBL/GenBank/DDBJ whole genome shotgun (WGS) entry which is preliminary data.</text>
</comment>
<gene>
    <name evidence="2" type="ORF">Afe05nite_33910</name>
</gene>
<proteinExistence type="predicted"/>
<accession>A0A919M9I2</accession>
<dbReference type="EMBL" id="BOMM01000029">
    <property type="protein sequence ID" value="GIE11551.1"/>
    <property type="molecule type" value="Genomic_DNA"/>
</dbReference>
<dbReference type="SUPFAM" id="SSF160631">
    <property type="entry name" value="SMI1/KNR4-like"/>
    <property type="match status" value="1"/>
</dbReference>
<evidence type="ECO:0000313" key="2">
    <source>
        <dbReference type="EMBL" id="GIE11551.1"/>
    </source>
</evidence>
<dbReference type="Pfam" id="PF09346">
    <property type="entry name" value="SMI1_KNR4"/>
    <property type="match status" value="1"/>
</dbReference>
<keyword evidence="3" id="KW-1185">Reference proteome</keyword>
<dbReference type="SMART" id="SM00860">
    <property type="entry name" value="SMI1_KNR4"/>
    <property type="match status" value="1"/>
</dbReference>
<dbReference type="Gene3D" id="3.40.1580.10">
    <property type="entry name" value="SMI1/KNR4-like"/>
    <property type="match status" value="1"/>
</dbReference>
<dbReference type="InterPro" id="IPR037883">
    <property type="entry name" value="Knr4/Smi1-like_sf"/>
</dbReference>
<sequence>MRIMLGNHHESSDTNDGVLIDPALSTRLDRVAAKLAAAARLPGEPVMFGASAHRFELGPPLPGGEVAAFERAHGVSLPEDYRAFITKIGNGGPGRWGGAGPYYGLHPLQDWATSLWGMPEPHMLATPFPAEPGRVYSDWLSEVAPGDDDEPYRGTLALSDQGCGFLSVLVVSGPARGRITDNNDTPAGPAFTDDADFLTWYERWLDAVLAGATHFR</sequence>
<evidence type="ECO:0000259" key="1">
    <source>
        <dbReference type="SMART" id="SM00860"/>
    </source>
</evidence>
<dbReference type="AlphaFoldDB" id="A0A919M9I2"/>
<dbReference type="Proteomes" id="UP000598174">
    <property type="component" value="Unassembled WGS sequence"/>
</dbReference>
<feature type="domain" description="Knr4/Smi1-like" evidence="1">
    <location>
        <begin position="60"/>
        <end position="203"/>
    </location>
</feature>